<keyword evidence="6 9" id="KW-0560">Oxidoreductase</keyword>
<gene>
    <name evidence="9" type="primary">ubiH</name>
    <name evidence="9" type="ORF">NCTC10616_01459</name>
</gene>
<dbReference type="Pfam" id="PF01494">
    <property type="entry name" value="FAD_binding_3"/>
    <property type="match status" value="1"/>
</dbReference>
<evidence type="ECO:0000313" key="9">
    <source>
        <dbReference type="EMBL" id="SUA17771.1"/>
    </source>
</evidence>
<evidence type="ECO:0000313" key="10">
    <source>
        <dbReference type="Proteomes" id="UP000254193"/>
    </source>
</evidence>
<dbReference type="Proteomes" id="UP000254193">
    <property type="component" value="Unassembled WGS sequence"/>
</dbReference>
<dbReference type="GO" id="GO:0071949">
    <property type="term" value="F:FAD binding"/>
    <property type="evidence" value="ECO:0007669"/>
    <property type="project" value="InterPro"/>
</dbReference>
<dbReference type="InterPro" id="IPR002938">
    <property type="entry name" value="FAD-bd"/>
</dbReference>
<evidence type="ECO:0000256" key="6">
    <source>
        <dbReference type="ARBA" id="ARBA00023002"/>
    </source>
</evidence>
<dbReference type="GO" id="GO:0004497">
    <property type="term" value="F:monooxygenase activity"/>
    <property type="evidence" value="ECO:0007669"/>
    <property type="project" value="UniProtKB-KW"/>
</dbReference>
<evidence type="ECO:0000256" key="3">
    <source>
        <dbReference type="ARBA" id="ARBA00005349"/>
    </source>
</evidence>
<protein>
    <submittedName>
        <fullName evidence="9">Monooxygenase</fullName>
        <ecNumber evidence="9">1.14.13.-</ecNumber>
    </submittedName>
</protein>
<name>A0A378VNR2_NEILA</name>
<dbReference type="FunFam" id="3.50.50.60:FF:000219">
    <property type="entry name" value="Ubiquinone biosynthesis hydroxylase"/>
    <property type="match status" value="1"/>
</dbReference>
<dbReference type="Gene3D" id="3.50.50.60">
    <property type="entry name" value="FAD/NAD(P)-binding domain"/>
    <property type="match status" value="2"/>
</dbReference>
<dbReference type="NCBIfam" id="NF006593">
    <property type="entry name" value="PRK09126.1"/>
    <property type="match status" value="1"/>
</dbReference>
<dbReference type="EMBL" id="UGRO01000002">
    <property type="protein sequence ID" value="SUA17771.1"/>
    <property type="molecule type" value="Genomic_DNA"/>
</dbReference>
<keyword evidence="7 9" id="KW-0503">Monooxygenase</keyword>
<dbReference type="InterPro" id="IPR051205">
    <property type="entry name" value="UbiH/COQ6_monooxygenase"/>
</dbReference>
<dbReference type="AlphaFoldDB" id="A0A378VNR2"/>
<evidence type="ECO:0000256" key="5">
    <source>
        <dbReference type="ARBA" id="ARBA00022827"/>
    </source>
</evidence>
<reference evidence="9 10" key="1">
    <citation type="submission" date="2018-06" db="EMBL/GenBank/DDBJ databases">
        <authorList>
            <consortium name="Pathogen Informatics"/>
            <person name="Doyle S."/>
        </authorList>
    </citation>
    <scope>NUCLEOTIDE SEQUENCE [LARGE SCALE GENOMIC DNA]</scope>
    <source>
        <strain evidence="9 10">NCTC10616</strain>
    </source>
</reference>
<dbReference type="UniPathway" id="UPA00232"/>
<proteinExistence type="inferred from homology"/>
<dbReference type="PANTHER" id="PTHR43876:SF25">
    <property type="entry name" value="MONOOXYGENASE NMA2164"/>
    <property type="match status" value="1"/>
</dbReference>
<dbReference type="GO" id="GO:0006744">
    <property type="term" value="P:ubiquinone biosynthetic process"/>
    <property type="evidence" value="ECO:0007669"/>
    <property type="project" value="UniProtKB-UniPathway"/>
</dbReference>
<comment type="cofactor">
    <cofactor evidence="1">
        <name>FAD</name>
        <dbReference type="ChEBI" id="CHEBI:57692"/>
    </cofactor>
</comment>
<keyword evidence="4" id="KW-0285">Flavoprotein</keyword>
<dbReference type="InterPro" id="IPR010971">
    <property type="entry name" value="UbiH/COQ6"/>
</dbReference>
<dbReference type="SUPFAM" id="SSF51905">
    <property type="entry name" value="FAD/NAD(P)-binding domain"/>
    <property type="match status" value="1"/>
</dbReference>
<keyword evidence="5" id="KW-0274">FAD</keyword>
<dbReference type="InterPro" id="IPR036188">
    <property type="entry name" value="FAD/NAD-bd_sf"/>
</dbReference>
<evidence type="ECO:0000256" key="4">
    <source>
        <dbReference type="ARBA" id="ARBA00022630"/>
    </source>
</evidence>
<evidence type="ECO:0000256" key="7">
    <source>
        <dbReference type="ARBA" id="ARBA00023033"/>
    </source>
</evidence>
<comment type="similarity">
    <text evidence="3">Belongs to the UbiH/COQ6 family.</text>
</comment>
<comment type="pathway">
    <text evidence="2">Cofactor biosynthesis; ubiquinone biosynthesis.</text>
</comment>
<keyword evidence="10" id="KW-1185">Reference proteome</keyword>
<dbReference type="GO" id="GO:0016705">
    <property type="term" value="F:oxidoreductase activity, acting on paired donors, with incorporation or reduction of molecular oxygen"/>
    <property type="evidence" value="ECO:0007669"/>
    <property type="project" value="InterPro"/>
</dbReference>
<evidence type="ECO:0000259" key="8">
    <source>
        <dbReference type="Pfam" id="PF01494"/>
    </source>
</evidence>
<evidence type="ECO:0000256" key="1">
    <source>
        <dbReference type="ARBA" id="ARBA00001974"/>
    </source>
</evidence>
<dbReference type="PRINTS" id="PR00420">
    <property type="entry name" value="RNGMNOXGNASE"/>
</dbReference>
<dbReference type="NCBIfam" id="TIGR01988">
    <property type="entry name" value="Ubi-OHases"/>
    <property type="match status" value="1"/>
</dbReference>
<dbReference type="EC" id="1.14.13.-" evidence="9"/>
<dbReference type="PANTHER" id="PTHR43876">
    <property type="entry name" value="UBIQUINONE BIOSYNTHESIS MONOOXYGENASE COQ6, MITOCHONDRIAL"/>
    <property type="match status" value="1"/>
</dbReference>
<accession>A0A378VNR2</accession>
<sequence>MRLFIYPTPDLIHIKLKVKIRIHPPLHISSTVGFDIIAYLLQIVQTAFKPLQMPSEIIGIRLCKGYFMSLHSDILVVGAGPAGLSFAAELAGSGLKVTLIERSPLTVLQNPPYDGREIALTHFSREIMQRLGMWDKIPENEIYPLRDAKVLNGRSDYQLHFPQPTEARGEPADCLGYLISNHNIRRAAYEVVSQLDNITILTDTVVKEVKTSDNEAQVILENGKILTARLLLAADSRFSQTRRQLGISSDMHDYSRTMFVCRMKHTLSNQHTAYECFHYGRTIALLPLEEHLTNTVITVDTDKINSIQNLSPEELAASVKEQLKGRLGDMELVSSIHHYPLVGMIAKRFYGKRSALIGDAAVGMHPVTAHGFNLGLSSADILAKLILEAEQRGQDIGAASLLEKYSNKHMLHAHPLYHGTNMMLKLFTNETAPAKLLRGLVLRAGNNFPPLKKLITKQLTG</sequence>
<organism evidence="9 10">
    <name type="scientific">Neisseria lactamica</name>
    <dbReference type="NCBI Taxonomy" id="486"/>
    <lineage>
        <taxon>Bacteria</taxon>
        <taxon>Pseudomonadati</taxon>
        <taxon>Pseudomonadota</taxon>
        <taxon>Betaproteobacteria</taxon>
        <taxon>Neisseriales</taxon>
        <taxon>Neisseriaceae</taxon>
        <taxon>Neisseria</taxon>
    </lineage>
</organism>
<feature type="domain" description="FAD-binding" evidence="8">
    <location>
        <begin position="73"/>
        <end position="413"/>
    </location>
</feature>
<evidence type="ECO:0000256" key="2">
    <source>
        <dbReference type="ARBA" id="ARBA00004749"/>
    </source>
</evidence>